<dbReference type="InterPro" id="IPR040982">
    <property type="entry name" value="DNA_pol3_finger"/>
</dbReference>
<evidence type="ECO:0000256" key="6">
    <source>
        <dbReference type="ARBA" id="ARBA00022705"/>
    </source>
</evidence>
<dbReference type="Gene3D" id="3.20.20.140">
    <property type="entry name" value="Metal-dependent hydrolases"/>
    <property type="match status" value="1"/>
</dbReference>
<gene>
    <name evidence="10" type="ORF">ENS64_15885</name>
</gene>
<dbReference type="SUPFAM" id="SSF89550">
    <property type="entry name" value="PHP domain-like"/>
    <property type="match status" value="1"/>
</dbReference>
<dbReference type="GO" id="GO:0005737">
    <property type="term" value="C:cytoplasm"/>
    <property type="evidence" value="ECO:0007669"/>
    <property type="project" value="UniProtKB-SubCell"/>
</dbReference>
<evidence type="ECO:0000256" key="8">
    <source>
        <dbReference type="ARBA" id="ARBA00049244"/>
    </source>
</evidence>
<comment type="caution">
    <text evidence="10">The sequence shown here is derived from an EMBL/GenBank/DDBJ whole genome shotgun (WGS) entry which is preliminary data.</text>
</comment>
<dbReference type="GO" id="GO:0003676">
    <property type="term" value="F:nucleic acid binding"/>
    <property type="evidence" value="ECO:0007669"/>
    <property type="project" value="InterPro"/>
</dbReference>
<dbReference type="NCBIfam" id="NF004226">
    <property type="entry name" value="PRK05673.1"/>
    <property type="match status" value="1"/>
</dbReference>
<evidence type="ECO:0000256" key="2">
    <source>
        <dbReference type="ARBA" id="ARBA00012417"/>
    </source>
</evidence>
<dbReference type="CDD" id="cd04485">
    <property type="entry name" value="DnaE_OBF"/>
    <property type="match status" value="1"/>
</dbReference>
<proteinExistence type="predicted"/>
<dbReference type="NCBIfam" id="TIGR00594">
    <property type="entry name" value="polc"/>
    <property type="match status" value="1"/>
</dbReference>
<dbReference type="SMART" id="SM00481">
    <property type="entry name" value="POLIIIAc"/>
    <property type="match status" value="1"/>
</dbReference>
<dbReference type="InterPro" id="IPR016195">
    <property type="entry name" value="Pol/histidinol_Pase-like"/>
</dbReference>
<dbReference type="GO" id="GO:0008408">
    <property type="term" value="F:3'-5' exonuclease activity"/>
    <property type="evidence" value="ECO:0007669"/>
    <property type="project" value="InterPro"/>
</dbReference>
<dbReference type="InterPro" id="IPR003141">
    <property type="entry name" value="Pol/His_phosphatase_N"/>
</dbReference>
<dbReference type="InterPro" id="IPR004013">
    <property type="entry name" value="PHP_dom"/>
</dbReference>
<protein>
    <recommendedName>
        <fullName evidence="3">DNA polymerase III subunit alpha</fullName>
        <ecNumber evidence="2">2.7.7.7</ecNumber>
    </recommendedName>
</protein>
<dbReference type="InterPro" id="IPR004805">
    <property type="entry name" value="DnaE2/DnaE/PolC"/>
</dbReference>
<comment type="catalytic activity">
    <reaction evidence="8">
        <text>DNA(n) + a 2'-deoxyribonucleoside 5'-triphosphate = DNA(n+1) + diphosphate</text>
        <dbReference type="Rhea" id="RHEA:22508"/>
        <dbReference type="Rhea" id="RHEA-COMP:17339"/>
        <dbReference type="Rhea" id="RHEA-COMP:17340"/>
        <dbReference type="ChEBI" id="CHEBI:33019"/>
        <dbReference type="ChEBI" id="CHEBI:61560"/>
        <dbReference type="ChEBI" id="CHEBI:173112"/>
        <dbReference type="EC" id="2.7.7.7"/>
    </reaction>
</comment>
<dbReference type="CDD" id="cd12113">
    <property type="entry name" value="PHP_PolIIIA_DnaE3"/>
    <property type="match status" value="1"/>
</dbReference>
<sequence length="1176" mass="131726">MSASAARPFCHLHCHTHYSLLDGATRIEQYLAKVKASGMNAAAITDHGNLYGALEFYLACKEAGINPVLGMEAYVAPGSRFEKSGAMRTKEASFHLTLLAMNRQGFQNLIKLSSRAFLEGFYYKPRIDKELLAAHSDGLICLSGCAAGELSTLLLADQWDEAQRLAAWYAKTFGDRFYLEIQNAGFEIQARCAERTIDLARTMGLPLVATNDAHYLNREDAVVQDVLLCVNTKSVRSDTNRMRMEGDQLYVRTPEEMYAAFPGLEDAVARAQEIADRVDIELDLKTRHFPVFTPPNGQRDIDYLRALCEQGLVRRYGDAITPQHRERLDYELRVIEKMGYASYFLIVWDFVRFATERGIPASARGSACGALVAYVLGLSHVCPLKYDLLFERFLDPNRTEPPDIDIDFCRDRRQEVIDYTKAKYGERNVSQIGTFGTLKAKAAIRDVGRALSVPLKRVDEIAKMVPDELNIELREALEKSPELKEAYQTDPQIKELLDLAIQLEGLARSAGTHAAGVVVSDRPIDEYVPLQTIAGKTDVVTQWEGPTVEKAGMLKMDFLGLRNLTILDKAVKNVKRHRNIEIHTADIPLDDPQTFELLQRGETKGIFQLESGGMRDLLTKMKPDKFADIIATSALYRPGPLEGGMVMTYVDVKHGRQPLPRVHPIMDEILDETYGVMVYQEQVMRILNRLGGIELSQSYQCIKAISKKKLDTIAKYRAQFLDGAKQRGLPESKASELFDMIEKFAGYGFNKSHSTAYGMVAYHTAYLKAHYPVEFMAALLSCELGETDKLIEHLDDCRRMSIQVLPPDVNRSEVEFAVVGDKIAFGLGAIKGVGEGAMAALVAERQTRGPFQSLFDLAERLDPKVVTRSVLELLVKAGACDSLGGRRSQLLAVLDRAVQGAAARLRDRQRGQKNLFGGDEPAAEQEGPATYALPDLPEWTHREKLNYEKEALGFYLTSHPLAEVKTQLETYATYQIEQLVALDDGTEVILGGMISAIKKAQTKRPSRNGHTRYVNFDFEDRTGVVRCIMWPEEFARLGGKVAAEEVRFLKGKVDKRGREPNVIVDGLWTLEEAEREFTRQVAIKFRRGLHDARVVQRVRDILQRHPGKADVMLVVETIADDDEARRVRFVSHKPVGLNVSYTRELRTELDDVLGSGFVLTKSEPRRAASRSTGNGR</sequence>
<evidence type="ECO:0000259" key="9">
    <source>
        <dbReference type="SMART" id="SM00481"/>
    </source>
</evidence>
<dbReference type="InterPro" id="IPR041931">
    <property type="entry name" value="DNA_pol3_alpha_thumb_dom"/>
</dbReference>
<name>A0A7C4QR44_9PLAN</name>
<dbReference type="PANTHER" id="PTHR32294:SF0">
    <property type="entry name" value="DNA POLYMERASE III SUBUNIT ALPHA"/>
    <property type="match status" value="1"/>
</dbReference>
<evidence type="ECO:0000313" key="10">
    <source>
        <dbReference type="EMBL" id="HGT40724.1"/>
    </source>
</evidence>
<keyword evidence="4 10" id="KW-0808">Transferase</keyword>
<comment type="subcellular location">
    <subcellularLocation>
        <location evidence="1">Cytoplasm</location>
    </subcellularLocation>
</comment>
<dbReference type="NCBIfam" id="NF005298">
    <property type="entry name" value="PRK06826.1"/>
    <property type="match status" value="1"/>
</dbReference>
<dbReference type="AlphaFoldDB" id="A0A7C4QR44"/>
<reference evidence="10" key="1">
    <citation type="journal article" date="2020" name="mSystems">
        <title>Genome- and Community-Level Interaction Insights into Carbon Utilization and Element Cycling Functions of Hydrothermarchaeota in Hydrothermal Sediment.</title>
        <authorList>
            <person name="Zhou Z."/>
            <person name="Liu Y."/>
            <person name="Xu W."/>
            <person name="Pan J."/>
            <person name="Luo Z.H."/>
            <person name="Li M."/>
        </authorList>
    </citation>
    <scope>NUCLEOTIDE SEQUENCE [LARGE SCALE GENOMIC DNA]</scope>
    <source>
        <strain evidence="10">SpSt-508</strain>
    </source>
</reference>
<dbReference type="EC" id="2.7.7.7" evidence="2"/>
<evidence type="ECO:0000256" key="1">
    <source>
        <dbReference type="ARBA" id="ARBA00004496"/>
    </source>
</evidence>
<accession>A0A7C4QR44</accession>
<evidence type="ECO:0000256" key="4">
    <source>
        <dbReference type="ARBA" id="ARBA00022679"/>
    </source>
</evidence>
<dbReference type="Pfam" id="PF17657">
    <property type="entry name" value="DNA_pol3_finger"/>
    <property type="match status" value="1"/>
</dbReference>
<keyword evidence="5 10" id="KW-0548">Nucleotidyltransferase</keyword>
<keyword evidence="7" id="KW-0239">DNA-directed DNA polymerase</keyword>
<evidence type="ECO:0000256" key="7">
    <source>
        <dbReference type="ARBA" id="ARBA00022932"/>
    </source>
</evidence>
<dbReference type="PANTHER" id="PTHR32294">
    <property type="entry name" value="DNA POLYMERASE III SUBUNIT ALPHA"/>
    <property type="match status" value="1"/>
</dbReference>
<dbReference type="GO" id="GO:0003887">
    <property type="term" value="F:DNA-directed DNA polymerase activity"/>
    <property type="evidence" value="ECO:0007669"/>
    <property type="project" value="UniProtKB-KW"/>
</dbReference>
<dbReference type="GO" id="GO:0006260">
    <property type="term" value="P:DNA replication"/>
    <property type="evidence" value="ECO:0007669"/>
    <property type="project" value="UniProtKB-KW"/>
</dbReference>
<dbReference type="Pfam" id="PF07733">
    <property type="entry name" value="DNA_pol3_alpha"/>
    <property type="match status" value="1"/>
</dbReference>
<dbReference type="Gene3D" id="1.10.10.1600">
    <property type="entry name" value="Bacterial DNA polymerase III alpha subunit, thumb domain"/>
    <property type="match status" value="1"/>
</dbReference>
<dbReference type="InterPro" id="IPR004365">
    <property type="entry name" value="NA-bd_OB_tRNA"/>
</dbReference>
<keyword evidence="6" id="KW-0235">DNA replication</keyword>
<dbReference type="InterPro" id="IPR011708">
    <property type="entry name" value="DNA_pol3_alpha_NTPase_dom"/>
</dbReference>
<organism evidence="10">
    <name type="scientific">Schlesneria paludicola</name>
    <dbReference type="NCBI Taxonomy" id="360056"/>
    <lineage>
        <taxon>Bacteria</taxon>
        <taxon>Pseudomonadati</taxon>
        <taxon>Planctomycetota</taxon>
        <taxon>Planctomycetia</taxon>
        <taxon>Planctomycetales</taxon>
        <taxon>Planctomycetaceae</taxon>
        <taxon>Schlesneria</taxon>
    </lineage>
</organism>
<dbReference type="Gene3D" id="1.10.150.870">
    <property type="match status" value="1"/>
</dbReference>
<feature type="domain" description="Polymerase/histidinol phosphatase N-terminal" evidence="9">
    <location>
        <begin position="10"/>
        <end position="77"/>
    </location>
</feature>
<dbReference type="EMBL" id="DSVQ01000018">
    <property type="protein sequence ID" value="HGT40724.1"/>
    <property type="molecule type" value="Genomic_DNA"/>
</dbReference>
<evidence type="ECO:0000256" key="3">
    <source>
        <dbReference type="ARBA" id="ARBA00019114"/>
    </source>
</evidence>
<dbReference type="Pfam" id="PF14579">
    <property type="entry name" value="HHH_6"/>
    <property type="match status" value="1"/>
</dbReference>
<dbReference type="Pfam" id="PF01336">
    <property type="entry name" value="tRNA_anti-codon"/>
    <property type="match status" value="1"/>
</dbReference>
<dbReference type="InterPro" id="IPR029460">
    <property type="entry name" value="DNAPol_HHH"/>
</dbReference>
<dbReference type="Pfam" id="PF02811">
    <property type="entry name" value="PHP"/>
    <property type="match status" value="1"/>
</dbReference>
<evidence type="ECO:0000256" key="5">
    <source>
        <dbReference type="ARBA" id="ARBA00022695"/>
    </source>
</evidence>